<dbReference type="Gene3D" id="1.10.340.70">
    <property type="match status" value="1"/>
</dbReference>
<comment type="caution">
    <text evidence="13">The sequence shown here is derived from an EMBL/GenBank/DDBJ whole genome shotgun (WGS) entry which is preliminary data.</text>
</comment>
<dbReference type="PANTHER" id="PTHR37984:SF5">
    <property type="entry name" value="PROTEIN NYNRIN-LIKE"/>
    <property type="match status" value="1"/>
</dbReference>
<dbReference type="SUPFAM" id="SSF56672">
    <property type="entry name" value="DNA/RNA polymerases"/>
    <property type="match status" value="1"/>
</dbReference>
<dbReference type="InterPro" id="IPR036397">
    <property type="entry name" value="RNaseH_sf"/>
</dbReference>
<dbReference type="FunFam" id="3.30.420.10:FF:000063">
    <property type="entry name" value="Retrovirus-related Pol polyprotein from transposon 297-like Protein"/>
    <property type="match status" value="1"/>
</dbReference>
<dbReference type="InParanoid" id="A0A5N4AJS8"/>
<evidence type="ECO:0000256" key="1">
    <source>
        <dbReference type="ARBA" id="ARBA00012493"/>
    </source>
</evidence>
<evidence type="ECO:0000256" key="8">
    <source>
        <dbReference type="ARBA" id="ARBA00023268"/>
    </source>
</evidence>
<dbReference type="OrthoDB" id="8038132at2759"/>
<evidence type="ECO:0000313" key="13">
    <source>
        <dbReference type="EMBL" id="KAB0797577.1"/>
    </source>
</evidence>
<dbReference type="PROSITE" id="PS50878">
    <property type="entry name" value="RT_POL"/>
    <property type="match status" value="1"/>
</dbReference>
<dbReference type="InterPro" id="IPR041588">
    <property type="entry name" value="Integrase_H2C2"/>
</dbReference>
<dbReference type="EC" id="2.7.7.49" evidence="1"/>
<feature type="compositionally biased region" description="Basic and acidic residues" evidence="9">
    <location>
        <begin position="1220"/>
        <end position="1233"/>
    </location>
</feature>
<dbReference type="CDD" id="cd09274">
    <property type="entry name" value="RNase_HI_RT_Ty3"/>
    <property type="match status" value="1"/>
</dbReference>
<dbReference type="GO" id="GO:0006508">
    <property type="term" value="P:proteolysis"/>
    <property type="evidence" value="ECO:0007669"/>
    <property type="project" value="InterPro"/>
</dbReference>
<gene>
    <name evidence="13" type="ORF">PPYR_08570</name>
</gene>
<feature type="compositionally biased region" description="Polar residues" evidence="9">
    <location>
        <begin position="1276"/>
        <end position="1287"/>
    </location>
</feature>
<evidence type="ECO:0000256" key="5">
    <source>
        <dbReference type="ARBA" id="ARBA00022759"/>
    </source>
</evidence>
<dbReference type="Pfam" id="PF00078">
    <property type="entry name" value="RVT_1"/>
    <property type="match status" value="1"/>
</dbReference>
<keyword evidence="6" id="KW-0378">Hydrolase</keyword>
<keyword evidence="5" id="KW-0255">Endonuclease</keyword>
<dbReference type="InterPro" id="IPR012337">
    <property type="entry name" value="RNaseH-like_sf"/>
</dbReference>
<dbReference type="GO" id="GO:0003676">
    <property type="term" value="F:nucleic acid binding"/>
    <property type="evidence" value="ECO:0007669"/>
    <property type="project" value="InterPro"/>
</dbReference>
<dbReference type="Gene3D" id="3.10.20.370">
    <property type="match status" value="1"/>
</dbReference>
<feature type="region of interest" description="Disordered" evidence="9">
    <location>
        <begin position="1267"/>
        <end position="1321"/>
    </location>
</feature>
<dbReference type="Gene3D" id="3.10.10.10">
    <property type="entry name" value="HIV Type 1 Reverse Transcriptase, subunit A, domain 1"/>
    <property type="match status" value="1"/>
</dbReference>
<evidence type="ECO:0000256" key="3">
    <source>
        <dbReference type="ARBA" id="ARBA00022695"/>
    </source>
</evidence>
<keyword evidence="7" id="KW-0695">RNA-directed DNA polymerase</keyword>
<dbReference type="PANTHER" id="PTHR37984">
    <property type="entry name" value="PROTEIN CBG26694"/>
    <property type="match status" value="1"/>
</dbReference>
<dbReference type="PROSITE" id="PS50175">
    <property type="entry name" value="ASP_PROT_RETROV"/>
    <property type="match status" value="1"/>
</dbReference>
<dbReference type="EMBL" id="VVIM01000006">
    <property type="protein sequence ID" value="KAB0797577.1"/>
    <property type="molecule type" value="Genomic_DNA"/>
</dbReference>
<dbReference type="InterPro" id="IPR001878">
    <property type="entry name" value="Znf_CCHC"/>
</dbReference>
<feature type="domain" description="Integrase catalytic" evidence="12">
    <location>
        <begin position="1014"/>
        <end position="1174"/>
    </location>
</feature>
<dbReference type="FunFam" id="1.10.340.70:FF:000003">
    <property type="entry name" value="Protein CBG25708"/>
    <property type="match status" value="1"/>
</dbReference>
<organism evidence="13 14">
    <name type="scientific">Photinus pyralis</name>
    <name type="common">Common eastern firefly</name>
    <name type="synonym">Lampyris pyralis</name>
    <dbReference type="NCBI Taxonomy" id="7054"/>
    <lineage>
        <taxon>Eukaryota</taxon>
        <taxon>Metazoa</taxon>
        <taxon>Ecdysozoa</taxon>
        <taxon>Arthropoda</taxon>
        <taxon>Hexapoda</taxon>
        <taxon>Insecta</taxon>
        <taxon>Pterygota</taxon>
        <taxon>Neoptera</taxon>
        <taxon>Endopterygota</taxon>
        <taxon>Coleoptera</taxon>
        <taxon>Polyphaga</taxon>
        <taxon>Elateriformia</taxon>
        <taxon>Elateroidea</taxon>
        <taxon>Lampyridae</taxon>
        <taxon>Lampyrinae</taxon>
        <taxon>Photinus</taxon>
    </lineage>
</organism>
<name>A0A5N4AJS8_PHOPY</name>
<dbReference type="InterPro" id="IPR043128">
    <property type="entry name" value="Rev_trsase/Diguanyl_cyclase"/>
</dbReference>
<dbReference type="InterPro" id="IPR001995">
    <property type="entry name" value="Peptidase_A2_cat"/>
</dbReference>
<evidence type="ECO:0000256" key="7">
    <source>
        <dbReference type="ARBA" id="ARBA00022918"/>
    </source>
</evidence>
<feature type="compositionally biased region" description="Basic and acidic residues" evidence="9">
    <location>
        <begin position="1309"/>
        <end position="1321"/>
    </location>
</feature>
<dbReference type="GO" id="GO:0042575">
    <property type="term" value="C:DNA polymerase complex"/>
    <property type="evidence" value="ECO:0007669"/>
    <property type="project" value="UniProtKB-ARBA"/>
</dbReference>
<dbReference type="CDD" id="cd01647">
    <property type="entry name" value="RT_LTR"/>
    <property type="match status" value="1"/>
</dbReference>
<evidence type="ECO:0000259" key="11">
    <source>
        <dbReference type="PROSITE" id="PS50878"/>
    </source>
</evidence>
<feature type="compositionally biased region" description="Low complexity" evidence="9">
    <location>
        <begin position="198"/>
        <end position="209"/>
    </location>
</feature>
<dbReference type="Gene3D" id="3.30.420.10">
    <property type="entry name" value="Ribonuclease H-like superfamily/Ribonuclease H"/>
    <property type="match status" value="1"/>
</dbReference>
<evidence type="ECO:0000259" key="10">
    <source>
        <dbReference type="PROSITE" id="PS50175"/>
    </source>
</evidence>
<evidence type="ECO:0000256" key="2">
    <source>
        <dbReference type="ARBA" id="ARBA00022679"/>
    </source>
</evidence>
<dbReference type="Proteomes" id="UP000327044">
    <property type="component" value="Unassembled WGS sequence"/>
</dbReference>
<evidence type="ECO:0000313" key="14">
    <source>
        <dbReference type="Proteomes" id="UP000327044"/>
    </source>
</evidence>
<dbReference type="Gene3D" id="2.40.70.10">
    <property type="entry name" value="Acid Proteases"/>
    <property type="match status" value="1"/>
</dbReference>
<dbReference type="GO" id="GO:0008270">
    <property type="term" value="F:zinc ion binding"/>
    <property type="evidence" value="ECO:0007669"/>
    <property type="project" value="InterPro"/>
</dbReference>
<dbReference type="InterPro" id="IPR043502">
    <property type="entry name" value="DNA/RNA_pol_sf"/>
</dbReference>
<dbReference type="GO" id="GO:0004190">
    <property type="term" value="F:aspartic-type endopeptidase activity"/>
    <property type="evidence" value="ECO:0007669"/>
    <property type="project" value="InterPro"/>
</dbReference>
<dbReference type="Pfam" id="PF00665">
    <property type="entry name" value="rve"/>
    <property type="match status" value="1"/>
</dbReference>
<dbReference type="Pfam" id="PF17921">
    <property type="entry name" value="Integrase_H2C2"/>
    <property type="match status" value="1"/>
</dbReference>
<dbReference type="FunFam" id="3.10.20.370:FF:000001">
    <property type="entry name" value="Retrovirus-related Pol polyprotein from transposon 17.6-like protein"/>
    <property type="match status" value="1"/>
</dbReference>
<dbReference type="InterPro" id="IPR021109">
    <property type="entry name" value="Peptidase_aspartic_dom_sf"/>
</dbReference>
<dbReference type="InterPro" id="IPR050951">
    <property type="entry name" value="Retrovirus_Pol_polyprotein"/>
</dbReference>
<keyword evidence="14" id="KW-1185">Reference proteome</keyword>
<feature type="domain" description="Reverse transcriptase" evidence="11">
    <location>
        <begin position="464"/>
        <end position="641"/>
    </location>
</feature>
<dbReference type="SUPFAM" id="SSF53098">
    <property type="entry name" value="Ribonuclease H-like"/>
    <property type="match status" value="1"/>
</dbReference>
<accession>A0A5N4AJS8</accession>
<proteinExistence type="predicted"/>
<evidence type="ECO:0000259" key="12">
    <source>
        <dbReference type="PROSITE" id="PS50994"/>
    </source>
</evidence>
<dbReference type="GO" id="GO:0003964">
    <property type="term" value="F:RNA-directed DNA polymerase activity"/>
    <property type="evidence" value="ECO:0007669"/>
    <property type="project" value="UniProtKB-KW"/>
</dbReference>
<dbReference type="InterPro" id="IPR000477">
    <property type="entry name" value="RT_dom"/>
</dbReference>
<dbReference type="GO" id="GO:0004519">
    <property type="term" value="F:endonuclease activity"/>
    <property type="evidence" value="ECO:0007669"/>
    <property type="project" value="UniProtKB-KW"/>
</dbReference>
<feature type="region of interest" description="Disordered" evidence="9">
    <location>
        <begin position="1220"/>
        <end position="1241"/>
    </location>
</feature>
<dbReference type="Gene3D" id="4.10.60.10">
    <property type="entry name" value="Zinc finger, CCHC-type"/>
    <property type="match status" value="1"/>
</dbReference>
<dbReference type="SUPFAM" id="SSF50630">
    <property type="entry name" value="Acid proteases"/>
    <property type="match status" value="1"/>
</dbReference>
<dbReference type="SMART" id="SM00343">
    <property type="entry name" value="ZnF_C2HC"/>
    <property type="match status" value="2"/>
</dbReference>
<feature type="domain" description="Peptidase A2" evidence="10">
    <location>
        <begin position="309"/>
        <end position="348"/>
    </location>
</feature>
<reference evidence="13 14" key="1">
    <citation type="journal article" date="2018" name="Elife">
        <title>Firefly genomes illuminate parallel origins of bioluminescence in beetles.</title>
        <authorList>
            <person name="Fallon T.R."/>
            <person name="Lower S.E."/>
            <person name="Chang C.H."/>
            <person name="Bessho-Uehara M."/>
            <person name="Martin G.J."/>
            <person name="Bewick A.J."/>
            <person name="Behringer M."/>
            <person name="Debat H.J."/>
            <person name="Wong I."/>
            <person name="Day J.C."/>
            <person name="Suvorov A."/>
            <person name="Silva C.J."/>
            <person name="Stanger-Hall K.F."/>
            <person name="Hall D.W."/>
            <person name="Schmitz R.J."/>
            <person name="Nelson D.R."/>
            <person name="Lewis S.M."/>
            <person name="Shigenobu S."/>
            <person name="Bybee S.M."/>
            <person name="Larracuente A.M."/>
            <person name="Oba Y."/>
            <person name="Weng J.K."/>
        </authorList>
    </citation>
    <scope>NUCLEOTIDE SEQUENCE [LARGE SCALE GENOMIC DNA]</scope>
    <source>
        <strain evidence="13">1611_PpyrPB1</strain>
        <tissue evidence="13">Whole body</tissue>
    </source>
</reference>
<dbReference type="GO" id="GO:0015074">
    <property type="term" value="P:DNA integration"/>
    <property type="evidence" value="ECO:0007669"/>
    <property type="project" value="InterPro"/>
</dbReference>
<dbReference type="InterPro" id="IPR001584">
    <property type="entry name" value="Integrase_cat-core"/>
</dbReference>
<evidence type="ECO:0000256" key="9">
    <source>
        <dbReference type="SAM" id="MobiDB-lite"/>
    </source>
</evidence>
<dbReference type="Gene3D" id="3.30.70.270">
    <property type="match status" value="2"/>
</dbReference>
<dbReference type="FunFam" id="3.30.70.270:FF:000026">
    <property type="entry name" value="Transposon Ty3-G Gag-Pol polyprotein"/>
    <property type="match status" value="1"/>
</dbReference>
<keyword evidence="3" id="KW-0548">Nucleotidyltransferase</keyword>
<keyword evidence="4" id="KW-0540">Nuclease</keyword>
<feature type="region of interest" description="Disordered" evidence="9">
    <location>
        <begin position="198"/>
        <end position="226"/>
    </location>
</feature>
<protein>
    <recommendedName>
        <fullName evidence="1">RNA-directed DNA polymerase</fullName>
        <ecNumber evidence="1">2.7.7.49</ecNumber>
    </recommendedName>
</protein>
<evidence type="ECO:0000256" key="6">
    <source>
        <dbReference type="ARBA" id="ARBA00022801"/>
    </source>
</evidence>
<keyword evidence="8" id="KW-0511">Multifunctional enzyme</keyword>
<dbReference type="InterPro" id="IPR041577">
    <property type="entry name" value="RT_RNaseH_2"/>
</dbReference>
<keyword evidence="2" id="KW-0808">Transferase</keyword>
<dbReference type="PROSITE" id="PS50994">
    <property type="entry name" value="INTEGRASE"/>
    <property type="match status" value="1"/>
</dbReference>
<evidence type="ECO:0000256" key="4">
    <source>
        <dbReference type="ARBA" id="ARBA00022722"/>
    </source>
</evidence>
<dbReference type="Pfam" id="PF17919">
    <property type="entry name" value="RT_RNaseH_2"/>
    <property type="match status" value="1"/>
</dbReference>
<sequence length="1321" mass="149194">MPDTEATGGVEVSVGPASSVYQIPAPELFSFKAEDWEQWQSRFLRFRSASGLELKSSKDQVNSLIYLMGAQAESIFQSFKLSDDDACKFDIVLARFKNHFVPTKNIIYERYLFHTRYQKEGESVDDFVTALHTRAQDCKFPVAFREEAIRDQVVVGIRDKTLSEKLQLDAALTLEKAVNTARQSEVVKKQQEAFRSAASSVDRVSSRSSGLKNTKYHPPREKTQQKDTNKDNLCFWCGHTREHKKQDCPARTAVCSKCKIKGHYARVCKSKSKTVGATQSVDDDAFVGETSSNKLDSWHTNVKISGKMVNVKVDTGADVSVMPVTTYKSMFANHELTPADRLVAGPGGERLNVFGIFQARVSVRNVSVSESFYVVQGATRMLLGLNASENLGLVRRLFEVKARAVSFDPHQSYPDLFQGLGNVKHLYSIKINKDAVPFAISVPRRVPLPLKGELKKELDDMCAKGVIEPISEPTEWCAPLVIVPRRSGRMRLCVDLSQLNKAVEREYFPIPDVNFTLGQLEGAKVFSKLDANNGFWQIPLSEDSMSLTTFITPFGRFKFRRLPFGLSSAPEVFQKRISQALEGLEGVVCHFDDVVIFGKDSEEHDSRLDAVLKRLRKTGWTLNKSKCEFRKNTITLLGHVVSKEGVVPDPSKAKAILEMPVPTNVTELKRFLGMINFLGKFVPNLSSIAQPLYELLRHDKDWYWGEEQAKALKSVKRAIAEPPVLALYDSNKETLLSVDSSSHGLGAVLMQRDPGASFKPVAFASRTLSQSEKRYAQIEKEATAIAWGCEKFCDYITGKSITVETDHKPLVAILGEKDLDSLTPRLQRIKMRLMRYAYVVKYTPGKELVIADTLSRSPVDTEDSQELAEEILAYVQYIISSFPSTDDRLSEIVLGQHEDPVCCELSKYCSEGWPARHSISQECVPYWQHRNRITLQEGLLMKDSRIVIPQSLRKDILDKLHNGHQGISKCRSLAKQSVWWPGLSTQLEELVKNCVSCINKDQLDPVEPLIPSELPQRPWQVVGTDLLKLSGQWFLIVADYYSRFFEIAKLKNLTSECVITHMKSIFARYGVPEVVRSDNGTQFSQTTLTSEYRKFAKRFGFNVITSSPNFAQSNGFIESQVKNFKNHFKKSEDPYLMLLTLRSTPLENGYSPAELLMGRKIRGVVPIAPSLLTPSVPDQEKVFQKEKQKKLSEKEWFDRRHRAKSLPELSVGQKVWISDRREEGEVESKHESPRSYMVRSPGGLFRRNRKFLHRLPSCSNNENSQALLEEAEHDSPQQSNSEPTDSTPCVLVEPPAQEPASEVQPLRRSNREIHPPVRLDL</sequence>